<accession>A0A6J5RVW7</accession>
<evidence type="ECO:0000256" key="1">
    <source>
        <dbReference type="SAM" id="Phobius"/>
    </source>
</evidence>
<keyword evidence="1" id="KW-0812">Transmembrane</keyword>
<name>A0A6J5RVW7_9CAUD</name>
<keyword evidence="1" id="KW-1133">Transmembrane helix</keyword>
<keyword evidence="1" id="KW-0472">Membrane</keyword>
<gene>
    <name evidence="2" type="ORF">UFOVP1309_66</name>
</gene>
<protein>
    <submittedName>
        <fullName evidence="2">Uncharacterized protein</fullName>
    </submittedName>
</protein>
<dbReference type="EMBL" id="LR797271">
    <property type="protein sequence ID" value="CAB4198276.1"/>
    <property type="molecule type" value="Genomic_DNA"/>
</dbReference>
<reference evidence="2" key="1">
    <citation type="submission" date="2020-05" db="EMBL/GenBank/DDBJ databases">
        <authorList>
            <person name="Chiriac C."/>
            <person name="Salcher M."/>
            <person name="Ghai R."/>
            <person name="Kavagutti S V."/>
        </authorList>
    </citation>
    <scope>NUCLEOTIDE SEQUENCE</scope>
</reference>
<organism evidence="2">
    <name type="scientific">uncultured Caudovirales phage</name>
    <dbReference type="NCBI Taxonomy" id="2100421"/>
    <lineage>
        <taxon>Viruses</taxon>
        <taxon>Duplodnaviria</taxon>
        <taxon>Heunggongvirae</taxon>
        <taxon>Uroviricota</taxon>
        <taxon>Caudoviricetes</taxon>
        <taxon>Peduoviridae</taxon>
        <taxon>Maltschvirus</taxon>
        <taxon>Maltschvirus maltsch</taxon>
    </lineage>
</organism>
<feature type="transmembrane region" description="Helical" evidence="1">
    <location>
        <begin position="7"/>
        <end position="26"/>
    </location>
</feature>
<proteinExistence type="predicted"/>
<sequence>MTRFQKILTFVYIVVLTIAALDLFNWRVV</sequence>
<evidence type="ECO:0000313" key="2">
    <source>
        <dbReference type="EMBL" id="CAB4198276.1"/>
    </source>
</evidence>